<dbReference type="SUPFAM" id="SSF54862">
    <property type="entry name" value="4Fe-4S ferredoxins"/>
    <property type="match status" value="1"/>
</dbReference>
<evidence type="ECO:0000259" key="7">
    <source>
        <dbReference type="PROSITE" id="PS51379"/>
    </source>
</evidence>
<feature type="domain" description="Radical SAM core" evidence="8">
    <location>
        <begin position="13"/>
        <end position="294"/>
    </location>
</feature>
<dbReference type="PROSITE" id="PS51379">
    <property type="entry name" value="4FE4S_FER_2"/>
    <property type="match status" value="1"/>
</dbReference>
<feature type="domain" description="4Fe-4S ferredoxin-type" evidence="7">
    <location>
        <begin position="44"/>
        <end position="73"/>
    </location>
</feature>
<dbReference type="CDD" id="cd01335">
    <property type="entry name" value="Radical_SAM"/>
    <property type="match status" value="1"/>
</dbReference>
<evidence type="ECO:0000313" key="10">
    <source>
        <dbReference type="Proteomes" id="UP000830055"/>
    </source>
</evidence>
<keyword evidence="2" id="KW-0004">4Fe-4S</keyword>
<dbReference type="PIRSF" id="PIRSF000371">
    <property type="entry name" value="PFL_act_enz"/>
    <property type="match status" value="1"/>
</dbReference>
<dbReference type="InterPro" id="IPR007197">
    <property type="entry name" value="rSAM"/>
</dbReference>
<dbReference type="NCBIfam" id="TIGR02494">
    <property type="entry name" value="PFLE_PFLC"/>
    <property type="match status" value="1"/>
</dbReference>
<dbReference type="SUPFAM" id="SSF102114">
    <property type="entry name" value="Radical SAM enzymes"/>
    <property type="match status" value="1"/>
</dbReference>
<keyword evidence="10" id="KW-1185">Reference proteome</keyword>
<dbReference type="PROSITE" id="PS00198">
    <property type="entry name" value="4FE4S_FER_1"/>
    <property type="match status" value="2"/>
</dbReference>
<dbReference type="PANTHER" id="PTHR30352:SF4">
    <property type="entry name" value="PYRUVATE FORMATE-LYASE 2-ACTIVATING ENZYME"/>
    <property type="match status" value="1"/>
</dbReference>
<dbReference type="Gene3D" id="3.30.70.20">
    <property type="match status" value="1"/>
</dbReference>
<comment type="cofactor">
    <cofactor evidence="1">
        <name>[4Fe-4S] cluster</name>
        <dbReference type="ChEBI" id="CHEBI:49883"/>
    </cofactor>
</comment>
<dbReference type="InterPro" id="IPR040074">
    <property type="entry name" value="BssD/PflA/YjjW"/>
</dbReference>
<dbReference type="EMBL" id="AP025516">
    <property type="protein sequence ID" value="BDD85660.1"/>
    <property type="molecule type" value="Genomic_DNA"/>
</dbReference>
<dbReference type="SFLD" id="SFLDG01066">
    <property type="entry name" value="organic_radical-activating_enz"/>
    <property type="match status" value="1"/>
</dbReference>
<name>A0ABN6M0N3_9BACT</name>
<keyword evidence="5" id="KW-0408">Iron</keyword>
<evidence type="ECO:0000256" key="6">
    <source>
        <dbReference type="ARBA" id="ARBA00023014"/>
    </source>
</evidence>
<sequence>MGSVFAIKKYAIHDGPNIRLTVFFKGCPLSCWWCHNPEGLEKELSVIWVKDKCIGCGQCLTVCPTGSLSMVSTGILRDTATCQQCRDCVSICPALAHEAVGWEASVQEILSEIEKDIPFYDESNGGVTFSGGEPLMQPEFLLELLRECGRLGVHRVVDTSAHAKTELVLQVAEHCELFLIDLKHMDPEKHRLYTGVRNELILKNIKTLAEKSVPFRIRIPLIEGVNSDAENLRLSAEFLAGLPCPPSVDLLPYHTIAESKYRKLNRDYPAVQFQPVARKKIAAQAKLLTTLGLDVRIGG</sequence>
<evidence type="ECO:0000313" key="9">
    <source>
        <dbReference type="EMBL" id="BDD85660.1"/>
    </source>
</evidence>
<accession>A0ABN6M0N3</accession>
<dbReference type="PANTHER" id="PTHR30352">
    <property type="entry name" value="PYRUVATE FORMATE-LYASE-ACTIVATING ENZYME"/>
    <property type="match status" value="1"/>
</dbReference>
<evidence type="ECO:0000259" key="8">
    <source>
        <dbReference type="PROSITE" id="PS51918"/>
    </source>
</evidence>
<proteinExistence type="predicted"/>
<protein>
    <submittedName>
        <fullName evidence="9">Glycyl-radical enzyme activating protein</fullName>
    </submittedName>
</protein>
<organism evidence="9 10">
    <name type="scientific">Desulfofustis limnaeus</name>
    <dbReference type="NCBI Taxonomy" id="2740163"/>
    <lineage>
        <taxon>Bacteria</taxon>
        <taxon>Pseudomonadati</taxon>
        <taxon>Thermodesulfobacteriota</taxon>
        <taxon>Desulfobulbia</taxon>
        <taxon>Desulfobulbales</taxon>
        <taxon>Desulfocapsaceae</taxon>
        <taxon>Desulfofustis</taxon>
    </lineage>
</organism>
<dbReference type="InterPro" id="IPR017896">
    <property type="entry name" value="4Fe4S_Fe-S-bd"/>
</dbReference>
<evidence type="ECO:0000256" key="5">
    <source>
        <dbReference type="ARBA" id="ARBA00023004"/>
    </source>
</evidence>
<keyword evidence="4" id="KW-0479">Metal-binding</keyword>
<evidence type="ECO:0000256" key="4">
    <source>
        <dbReference type="ARBA" id="ARBA00022723"/>
    </source>
</evidence>
<dbReference type="InterPro" id="IPR013785">
    <property type="entry name" value="Aldolase_TIM"/>
</dbReference>
<gene>
    <name evidence="9" type="ORF">DPPLL_00250</name>
</gene>
<evidence type="ECO:0000256" key="2">
    <source>
        <dbReference type="ARBA" id="ARBA00022485"/>
    </source>
</evidence>
<reference evidence="9 10" key="1">
    <citation type="submission" date="2022-01" db="EMBL/GenBank/DDBJ databases">
        <title>Desulfofustis limnae sp. nov., a novel mesophilic sulfate-reducing bacterium isolated from marsh soil.</title>
        <authorList>
            <person name="Watanabe M."/>
            <person name="Takahashi A."/>
            <person name="Kojima H."/>
            <person name="Fukui M."/>
        </authorList>
    </citation>
    <scope>NUCLEOTIDE SEQUENCE [LARGE SCALE GENOMIC DNA]</scope>
    <source>
        <strain evidence="9 10">PPLL</strain>
    </source>
</reference>
<dbReference type="RefSeq" id="WP_284152800.1">
    <property type="nucleotide sequence ID" value="NZ_AP025516.1"/>
</dbReference>
<dbReference type="Gene3D" id="3.20.20.70">
    <property type="entry name" value="Aldolase class I"/>
    <property type="match status" value="1"/>
</dbReference>
<evidence type="ECO:0000256" key="1">
    <source>
        <dbReference type="ARBA" id="ARBA00001966"/>
    </source>
</evidence>
<dbReference type="SFLD" id="SFLDS00029">
    <property type="entry name" value="Radical_SAM"/>
    <property type="match status" value="1"/>
</dbReference>
<dbReference type="Pfam" id="PF04055">
    <property type="entry name" value="Radical_SAM"/>
    <property type="match status" value="1"/>
</dbReference>
<dbReference type="InterPro" id="IPR058240">
    <property type="entry name" value="rSAM_sf"/>
</dbReference>
<evidence type="ECO:0000256" key="3">
    <source>
        <dbReference type="ARBA" id="ARBA00022691"/>
    </source>
</evidence>
<dbReference type="PROSITE" id="PS51918">
    <property type="entry name" value="RADICAL_SAM"/>
    <property type="match status" value="1"/>
</dbReference>
<dbReference type="InterPro" id="IPR012839">
    <property type="entry name" value="Organic_radical_activase"/>
</dbReference>
<dbReference type="Pfam" id="PF00037">
    <property type="entry name" value="Fer4"/>
    <property type="match status" value="1"/>
</dbReference>
<keyword evidence="3" id="KW-0949">S-adenosyl-L-methionine</keyword>
<dbReference type="InterPro" id="IPR017900">
    <property type="entry name" value="4Fe4S_Fe_S_CS"/>
</dbReference>
<dbReference type="InterPro" id="IPR034457">
    <property type="entry name" value="Organic_radical-activating"/>
</dbReference>
<dbReference type="Proteomes" id="UP000830055">
    <property type="component" value="Chromosome"/>
</dbReference>
<keyword evidence="6" id="KW-0411">Iron-sulfur</keyword>
<dbReference type="SFLD" id="SFLDG01118">
    <property type="entry name" value="activating_enzymes__group_2"/>
    <property type="match status" value="1"/>
</dbReference>